<evidence type="ECO:0000256" key="6">
    <source>
        <dbReference type="ARBA" id="ARBA00023136"/>
    </source>
</evidence>
<evidence type="ECO:0000256" key="5">
    <source>
        <dbReference type="ARBA" id="ARBA00022989"/>
    </source>
</evidence>
<evidence type="ECO:0000256" key="3">
    <source>
        <dbReference type="ARBA" id="ARBA00022679"/>
    </source>
</evidence>
<keyword evidence="5 7" id="KW-1133">Transmembrane helix</keyword>
<dbReference type="AlphaFoldDB" id="A0A412KJ25"/>
<evidence type="ECO:0000313" key="9">
    <source>
        <dbReference type="EMBL" id="RHE99998.1"/>
    </source>
</evidence>
<name>A0A412KJ25_9FIRM</name>
<dbReference type="Proteomes" id="UP000286271">
    <property type="component" value="Unassembled WGS sequence"/>
</dbReference>
<sequence length="314" mass="36305">MKKISIVIPTYNEHENINIAYNAVTELFEKNLPNYDYDIIFVDNCSTDDSRSMIRRLAEQDKEHIKAIFNARNFGQARSHFYGLTQADGDCAVLLHADLQNPPEVILEFVKKWEDGAKVVIGIKDNSKENPILFFLRTCYYKVFAHISEVEQIEHFSDFELLDRDFLKVLQDLDDPSPYLRGIISELGFKMERVHYLQNKRERGKTKANFRTLYDFAMNGITSYSKSILRVATISGFVLSFISVVIAIITFVKKLLFWNTFEAGIAAISVGVFFLGSVQLFFIGLLGEYILNMNVRILHRPLVIEEERINFEEK</sequence>
<evidence type="ECO:0000256" key="2">
    <source>
        <dbReference type="ARBA" id="ARBA00022676"/>
    </source>
</evidence>
<keyword evidence="3 9" id="KW-0808">Transferase</keyword>
<dbReference type="PANTHER" id="PTHR48090:SF1">
    <property type="entry name" value="PROPHAGE BACTOPRENOL GLUCOSYL TRANSFERASE HOMOLOG"/>
    <property type="match status" value="1"/>
</dbReference>
<evidence type="ECO:0000256" key="1">
    <source>
        <dbReference type="ARBA" id="ARBA00004141"/>
    </source>
</evidence>
<comment type="caution">
    <text evidence="9">The sequence shown here is derived from an EMBL/GenBank/DDBJ whole genome shotgun (WGS) entry which is preliminary data.</text>
</comment>
<feature type="transmembrane region" description="Helical" evidence="7">
    <location>
        <begin position="264"/>
        <end position="291"/>
    </location>
</feature>
<dbReference type="Gene3D" id="3.90.550.10">
    <property type="entry name" value="Spore Coat Polysaccharide Biosynthesis Protein SpsA, Chain A"/>
    <property type="match status" value="1"/>
</dbReference>
<evidence type="ECO:0000313" key="10">
    <source>
        <dbReference type="Proteomes" id="UP000286271"/>
    </source>
</evidence>
<evidence type="ECO:0000259" key="8">
    <source>
        <dbReference type="Pfam" id="PF00535"/>
    </source>
</evidence>
<dbReference type="InterPro" id="IPR029044">
    <property type="entry name" value="Nucleotide-diphossugar_trans"/>
</dbReference>
<dbReference type="Pfam" id="PF00535">
    <property type="entry name" value="Glycos_transf_2"/>
    <property type="match status" value="1"/>
</dbReference>
<dbReference type="SUPFAM" id="SSF53448">
    <property type="entry name" value="Nucleotide-diphospho-sugar transferases"/>
    <property type="match status" value="1"/>
</dbReference>
<accession>A0A412KJ25</accession>
<dbReference type="InterPro" id="IPR050256">
    <property type="entry name" value="Glycosyltransferase_2"/>
</dbReference>
<dbReference type="GO" id="GO:0016757">
    <property type="term" value="F:glycosyltransferase activity"/>
    <property type="evidence" value="ECO:0007669"/>
    <property type="project" value="UniProtKB-KW"/>
</dbReference>
<keyword evidence="2" id="KW-0328">Glycosyltransferase</keyword>
<comment type="subcellular location">
    <subcellularLocation>
        <location evidence="1">Membrane</location>
        <topology evidence="1">Multi-pass membrane protein</topology>
    </subcellularLocation>
</comment>
<gene>
    <name evidence="9" type="ORF">DW707_01990</name>
</gene>
<dbReference type="PANTHER" id="PTHR48090">
    <property type="entry name" value="UNDECAPRENYL-PHOSPHATE 4-DEOXY-4-FORMAMIDO-L-ARABINOSE TRANSFERASE-RELATED"/>
    <property type="match status" value="1"/>
</dbReference>
<proteinExistence type="predicted"/>
<keyword evidence="4 7" id="KW-0812">Transmembrane</keyword>
<evidence type="ECO:0000256" key="7">
    <source>
        <dbReference type="SAM" id="Phobius"/>
    </source>
</evidence>
<organism evidence="9 10">
    <name type="scientific">Roseburia inulinivorans</name>
    <dbReference type="NCBI Taxonomy" id="360807"/>
    <lineage>
        <taxon>Bacteria</taxon>
        <taxon>Bacillati</taxon>
        <taxon>Bacillota</taxon>
        <taxon>Clostridia</taxon>
        <taxon>Lachnospirales</taxon>
        <taxon>Lachnospiraceae</taxon>
        <taxon>Roseburia</taxon>
    </lineage>
</organism>
<feature type="transmembrane region" description="Helical" evidence="7">
    <location>
        <begin position="228"/>
        <end position="252"/>
    </location>
</feature>
<dbReference type="InterPro" id="IPR001173">
    <property type="entry name" value="Glyco_trans_2-like"/>
</dbReference>
<dbReference type="EMBL" id="QSKW01000002">
    <property type="protein sequence ID" value="RHE99998.1"/>
    <property type="molecule type" value="Genomic_DNA"/>
</dbReference>
<keyword evidence="6 7" id="KW-0472">Membrane</keyword>
<feature type="domain" description="Glycosyltransferase 2-like" evidence="8">
    <location>
        <begin position="5"/>
        <end position="139"/>
    </location>
</feature>
<evidence type="ECO:0000256" key="4">
    <source>
        <dbReference type="ARBA" id="ARBA00022692"/>
    </source>
</evidence>
<dbReference type="RefSeq" id="WP_118585444.1">
    <property type="nucleotide sequence ID" value="NZ_QRVS01000004.1"/>
</dbReference>
<dbReference type="GO" id="GO:0005886">
    <property type="term" value="C:plasma membrane"/>
    <property type="evidence" value="ECO:0007669"/>
    <property type="project" value="TreeGrafter"/>
</dbReference>
<reference evidence="9 10" key="1">
    <citation type="submission" date="2018-08" db="EMBL/GenBank/DDBJ databases">
        <title>A genome reference for cultivated species of the human gut microbiota.</title>
        <authorList>
            <person name="Zou Y."/>
            <person name="Xue W."/>
            <person name="Luo G."/>
        </authorList>
    </citation>
    <scope>NUCLEOTIDE SEQUENCE [LARGE SCALE GENOMIC DNA]</scope>
    <source>
        <strain evidence="9 10">AM27-11</strain>
    </source>
</reference>
<dbReference type="CDD" id="cd04187">
    <property type="entry name" value="DPM1_like_bac"/>
    <property type="match status" value="1"/>
</dbReference>
<protein>
    <submittedName>
        <fullName evidence="9">Glycosyltransferase</fullName>
    </submittedName>
</protein>